<reference evidence="1 2" key="1">
    <citation type="journal article" date="2022" name="New Phytol.">
        <title>Ecological generalism drives hyperdiversity of secondary metabolite gene clusters in xylarialean endophytes.</title>
        <authorList>
            <person name="Franco M.E.E."/>
            <person name="Wisecaver J.H."/>
            <person name="Arnold A.E."/>
            <person name="Ju Y.M."/>
            <person name="Slot J.C."/>
            <person name="Ahrendt S."/>
            <person name="Moore L.P."/>
            <person name="Eastman K.E."/>
            <person name="Scott K."/>
            <person name="Konkel Z."/>
            <person name="Mondo S.J."/>
            <person name="Kuo A."/>
            <person name="Hayes R.D."/>
            <person name="Haridas S."/>
            <person name="Andreopoulos B."/>
            <person name="Riley R."/>
            <person name="LaButti K."/>
            <person name="Pangilinan J."/>
            <person name="Lipzen A."/>
            <person name="Amirebrahimi M."/>
            <person name="Yan J."/>
            <person name="Adam C."/>
            <person name="Keymanesh K."/>
            <person name="Ng V."/>
            <person name="Louie K."/>
            <person name="Northen T."/>
            <person name="Drula E."/>
            <person name="Henrissat B."/>
            <person name="Hsieh H.M."/>
            <person name="Youens-Clark K."/>
            <person name="Lutzoni F."/>
            <person name="Miadlikowska J."/>
            <person name="Eastwood D.C."/>
            <person name="Hamelin R.C."/>
            <person name="Grigoriev I.V."/>
            <person name="U'Ren J.M."/>
        </authorList>
    </citation>
    <scope>NUCLEOTIDE SEQUENCE [LARGE SCALE GENOMIC DNA]</scope>
    <source>
        <strain evidence="1 2">CBS 119005</strain>
    </source>
</reference>
<organism evidence="1 2">
    <name type="scientific">Hypoxylon rubiginosum</name>
    <dbReference type="NCBI Taxonomy" id="110542"/>
    <lineage>
        <taxon>Eukaryota</taxon>
        <taxon>Fungi</taxon>
        <taxon>Dikarya</taxon>
        <taxon>Ascomycota</taxon>
        <taxon>Pezizomycotina</taxon>
        <taxon>Sordariomycetes</taxon>
        <taxon>Xylariomycetidae</taxon>
        <taxon>Xylariales</taxon>
        <taxon>Hypoxylaceae</taxon>
        <taxon>Hypoxylon</taxon>
    </lineage>
</organism>
<evidence type="ECO:0000313" key="1">
    <source>
        <dbReference type="EMBL" id="KAI4859930.1"/>
    </source>
</evidence>
<sequence length="840" mass="90605">MAPLTNEPDAIRVVLNLARRRVYYSLVGEIVAYMRSQLEIHDSPEGSPTHSSSARNPPPYSENRDAPLFDPRSGQDEGTPPAQSPRPQKTPPSPALLRLRKAALLHFDSWRDETVSKLREVVAKPDDQKVVDARRKRAEQLSAKKTEQPADGEDLLSFGEVDSRSSTSNATTATAGAGAAGLARDDTTGPTSLAAFQGLYHPIPTRLTTIPLDDRKEVLSATLILVLSIGNYSAYSRTLICYLASALEVPPRFLSSEETEVATTMVEAAQKAEQSGGMSAEAEAEKRREEGKVGRFWKVGLASVAGAAIIGVTGGLAAPAVAGVIGGLMGSVGLGGLASFLGIFWMNGALVGTLFGAFGAKMTGGMVDQYAKEVEDFKFLPLREEWGEGWSMRSRSSPDREEDGGAAARRLRVTIGVNGWLTAEEDVSKPWRALGDETEVFALRYEMRSLMTLGEKLNGYVSSAAWSAVRAEILHRTVLATLQGALWPIFLLSSASNLDNPFSLARNRSEKAGRILADALINKVQGERPVTLVGYSLGARVIYACLRGLADRKAFGLVENVVLIGAPIPSNTVHWQMMRTVVSGKLFNVYSVNDYILGFLYRTTSMQLGIAGLQAVGGGDIEGVENLDLSNEVTGHLRYPGLTAKILARCGFPDVRGGGGAIEKDDGRIEIEMRDRDWAETGNLIDVEENPFSAPSGKHQNEKFDPTVKNVLEQKTDASVRDRKLEGLSDVRKPDAPSISTSSLPDLAQTPRSTFTPISSKTAPMTVLTTSATVTSLRSASTSEIEVPPPAYTVPETTAHNHDADDYVYDSDEEGFGIKMVDNDSDGGELTFIEPLRIDD</sequence>
<comment type="caution">
    <text evidence="1">The sequence shown here is derived from an EMBL/GenBank/DDBJ whole genome shotgun (WGS) entry which is preliminary data.</text>
</comment>
<accession>A0ACB9YKK2</accession>
<name>A0ACB9YKK2_9PEZI</name>
<gene>
    <name evidence="1" type="ORF">F4820DRAFT_132546</name>
</gene>
<dbReference type="Proteomes" id="UP001497700">
    <property type="component" value="Unassembled WGS sequence"/>
</dbReference>
<dbReference type="EMBL" id="MU393607">
    <property type="protein sequence ID" value="KAI4859930.1"/>
    <property type="molecule type" value="Genomic_DNA"/>
</dbReference>
<keyword evidence="2" id="KW-1185">Reference proteome</keyword>
<proteinExistence type="predicted"/>
<evidence type="ECO:0000313" key="2">
    <source>
        <dbReference type="Proteomes" id="UP001497700"/>
    </source>
</evidence>
<protein>
    <submittedName>
        <fullName evidence="1">DUF726-domain-containing protein</fullName>
    </submittedName>
</protein>